<dbReference type="EMBL" id="JAYKXP010000079">
    <property type="protein sequence ID" value="KAK7030260.1"/>
    <property type="molecule type" value="Genomic_DNA"/>
</dbReference>
<protein>
    <submittedName>
        <fullName evidence="1">Uncharacterized protein</fullName>
    </submittedName>
</protein>
<organism evidence="1 2">
    <name type="scientific">Paramarasmius palmivorus</name>
    <dbReference type="NCBI Taxonomy" id="297713"/>
    <lineage>
        <taxon>Eukaryota</taxon>
        <taxon>Fungi</taxon>
        <taxon>Dikarya</taxon>
        <taxon>Basidiomycota</taxon>
        <taxon>Agaricomycotina</taxon>
        <taxon>Agaricomycetes</taxon>
        <taxon>Agaricomycetidae</taxon>
        <taxon>Agaricales</taxon>
        <taxon>Marasmiineae</taxon>
        <taxon>Marasmiaceae</taxon>
        <taxon>Paramarasmius</taxon>
    </lineage>
</organism>
<gene>
    <name evidence="1" type="ORF">VNI00_014277</name>
</gene>
<name>A0AAW0BVK4_9AGAR</name>
<evidence type="ECO:0000313" key="2">
    <source>
        <dbReference type="Proteomes" id="UP001383192"/>
    </source>
</evidence>
<sequence length="369" mass="40965">MVRALIPSLPSDAVRALNLSGMHTLAPSIIVDILTTYPKLMRLTLLDTNITEEQIKDLLYNQPELFFNIHDLIHPALLTRAPPVSAKISVDDPEGLRAVYQRFSSGPQGFTIIQSGTPDMLFDLQPTITSIPYFRPEKVLRGLATCLRPLEVGFDSSLRAKKYLASQLGPLMALSIATPLVPQPVIPSTFPSDSEDRLRWLHRSISTVPIKGSYDDFRAHGWLFVLKYTPGSFFSPIPHATYGFIKVDEKVHAPVLQELMEDAWKAWKAHKDSKAEGGTEAAKPNDNALPVLPVDLATLIKVYDVRGFADAVEKEGRPRPSEEAIAALEEVLDDEFVVEGLPPSKVFTQMGLEEAKTFIPIASQRIRFT</sequence>
<accession>A0AAW0BVK4</accession>
<evidence type="ECO:0000313" key="1">
    <source>
        <dbReference type="EMBL" id="KAK7030260.1"/>
    </source>
</evidence>
<keyword evidence="2" id="KW-1185">Reference proteome</keyword>
<dbReference type="Proteomes" id="UP001383192">
    <property type="component" value="Unassembled WGS sequence"/>
</dbReference>
<reference evidence="1 2" key="1">
    <citation type="submission" date="2024-01" db="EMBL/GenBank/DDBJ databases">
        <title>A draft genome for a cacao thread blight-causing isolate of Paramarasmius palmivorus.</title>
        <authorList>
            <person name="Baruah I.K."/>
            <person name="Bukari Y."/>
            <person name="Amoako-Attah I."/>
            <person name="Meinhardt L.W."/>
            <person name="Bailey B.A."/>
            <person name="Cohen S.P."/>
        </authorList>
    </citation>
    <scope>NUCLEOTIDE SEQUENCE [LARGE SCALE GENOMIC DNA]</scope>
    <source>
        <strain evidence="1 2">GH-12</strain>
    </source>
</reference>
<proteinExistence type="predicted"/>
<comment type="caution">
    <text evidence="1">The sequence shown here is derived from an EMBL/GenBank/DDBJ whole genome shotgun (WGS) entry which is preliminary data.</text>
</comment>
<dbReference type="AlphaFoldDB" id="A0AAW0BVK4"/>